<proteinExistence type="predicted"/>
<name>A0ABP7C481_9ACTN</name>
<feature type="transmembrane region" description="Helical" evidence="6">
    <location>
        <begin position="12"/>
        <end position="34"/>
    </location>
</feature>
<evidence type="ECO:0000256" key="3">
    <source>
        <dbReference type="ARBA" id="ARBA00022692"/>
    </source>
</evidence>
<evidence type="ECO:0000256" key="4">
    <source>
        <dbReference type="ARBA" id="ARBA00022989"/>
    </source>
</evidence>
<accession>A0ABP7C481</accession>
<evidence type="ECO:0000256" key="6">
    <source>
        <dbReference type="SAM" id="Phobius"/>
    </source>
</evidence>
<dbReference type="InterPro" id="IPR036259">
    <property type="entry name" value="MFS_trans_sf"/>
</dbReference>
<dbReference type="Gene3D" id="1.20.1250.20">
    <property type="entry name" value="MFS general substrate transporter like domains"/>
    <property type="match status" value="1"/>
</dbReference>
<dbReference type="CDD" id="cd06173">
    <property type="entry name" value="MFS_MefA_like"/>
    <property type="match status" value="1"/>
</dbReference>
<dbReference type="Proteomes" id="UP001500902">
    <property type="component" value="Unassembled WGS sequence"/>
</dbReference>
<feature type="transmembrane region" description="Helical" evidence="6">
    <location>
        <begin position="40"/>
        <end position="61"/>
    </location>
</feature>
<evidence type="ECO:0000256" key="1">
    <source>
        <dbReference type="ARBA" id="ARBA00004651"/>
    </source>
</evidence>
<dbReference type="InterPro" id="IPR011701">
    <property type="entry name" value="MFS"/>
</dbReference>
<feature type="transmembrane region" description="Helical" evidence="6">
    <location>
        <begin position="73"/>
        <end position="96"/>
    </location>
</feature>
<evidence type="ECO:0000313" key="7">
    <source>
        <dbReference type="EMBL" id="GAA3679318.1"/>
    </source>
</evidence>
<feature type="transmembrane region" description="Helical" evidence="6">
    <location>
        <begin position="305"/>
        <end position="327"/>
    </location>
</feature>
<organism evidence="7 8">
    <name type="scientific">Nonomuraea antimicrobica</name>
    <dbReference type="NCBI Taxonomy" id="561173"/>
    <lineage>
        <taxon>Bacteria</taxon>
        <taxon>Bacillati</taxon>
        <taxon>Actinomycetota</taxon>
        <taxon>Actinomycetes</taxon>
        <taxon>Streptosporangiales</taxon>
        <taxon>Streptosporangiaceae</taxon>
        <taxon>Nonomuraea</taxon>
    </lineage>
</organism>
<comment type="subcellular location">
    <subcellularLocation>
        <location evidence="1">Cell membrane</location>
        <topology evidence="1">Multi-pass membrane protein</topology>
    </subcellularLocation>
</comment>
<keyword evidence="4 6" id="KW-1133">Transmembrane helix</keyword>
<sequence>MRPLEDFWRFVWANGVTHLGTQVTVVALPLTAVLTLEAGAFELGLLSAAQMAAFLLIGLPAGAWVDRWPRRPVLVWSDLVRGLALLTVPAAAWAGLLTLPHLYAVALVLGAGTVFFDVAQMSFMPAIVPKDRLERANGRLEVTRQVSVLAGPGLGGWLVSALTAPFALLADAVGYLASARLLSGIRAAERPEPPPARGRLRAEMREGVAFVLREPVLRRVAAGGALTRVALGICAVGYPLYLVVDLRLDAVTYGLLLSAPAVGALCGAPLAARLTASLGIGATLYASAALTLALGLPALATGPGWRLLIFPVASALAGAAAVVFNVAQLSYRQRITPERLLGRVNASMRFLMWGAMPLGGLAGGALGEWLGGYGVFAAGVALLGLSYLAVVTTPGIRRVAAR</sequence>
<dbReference type="PANTHER" id="PTHR23513">
    <property type="entry name" value="INTEGRAL MEMBRANE EFFLUX PROTEIN-RELATED"/>
    <property type="match status" value="1"/>
</dbReference>
<feature type="transmembrane region" description="Helical" evidence="6">
    <location>
        <begin position="348"/>
        <end position="367"/>
    </location>
</feature>
<reference evidence="8" key="1">
    <citation type="journal article" date="2019" name="Int. J. Syst. Evol. Microbiol.">
        <title>The Global Catalogue of Microorganisms (GCM) 10K type strain sequencing project: providing services to taxonomists for standard genome sequencing and annotation.</title>
        <authorList>
            <consortium name="The Broad Institute Genomics Platform"/>
            <consortium name="The Broad Institute Genome Sequencing Center for Infectious Disease"/>
            <person name="Wu L."/>
            <person name="Ma J."/>
        </authorList>
    </citation>
    <scope>NUCLEOTIDE SEQUENCE [LARGE SCALE GENOMIC DNA]</scope>
    <source>
        <strain evidence="8">JCM 16904</strain>
    </source>
</reference>
<evidence type="ECO:0000256" key="2">
    <source>
        <dbReference type="ARBA" id="ARBA00022475"/>
    </source>
</evidence>
<protein>
    <submittedName>
        <fullName evidence="7">MFS transporter</fullName>
    </submittedName>
</protein>
<feature type="transmembrane region" description="Helical" evidence="6">
    <location>
        <begin position="250"/>
        <end position="271"/>
    </location>
</feature>
<feature type="transmembrane region" description="Helical" evidence="6">
    <location>
        <begin position="102"/>
        <end position="128"/>
    </location>
</feature>
<dbReference type="Pfam" id="PF07690">
    <property type="entry name" value="MFS_1"/>
    <property type="match status" value="1"/>
</dbReference>
<gene>
    <name evidence="7" type="ORF">GCM10022224_049420</name>
</gene>
<dbReference type="EMBL" id="BAAAZP010000090">
    <property type="protein sequence ID" value="GAA3679318.1"/>
    <property type="molecule type" value="Genomic_DNA"/>
</dbReference>
<keyword evidence="8" id="KW-1185">Reference proteome</keyword>
<dbReference type="RefSeq" id="WP_344882492.1">
    <property type="nucleotide sequence ID" value="NZ_BAAAZP010000090.1"/>
</dbReference>
<evidence type="ECO:0000256" key="5">
    <source>
        <dbReference type="ARBA" id="ARBA00023136"/>
    </source>
</evidence>
<feature type="transmembrane region" description="Helical" evidence="6">
    <location>
        <begin position="278"/>
        <end position="299"/>
    </location>
</feature>
<feature type="transmembrane region" description="Helical" evidence="6">
    <location>
        <begin position="225"/>
        <end position="244"/>
    </location>
</feature>
<feature type="transmembrane region" description="Helical" evidence="6">
    <location>
        <begin position="373"/>
        <end position="396"/>
    </location>
</feature>
<keyword evidence="3 6" id="KW-0812">Transmembrane</keyword>
<keyword evidence="2" id="KW-1003">Cell membrane</keyword>
<evidence type="ECO:0000313" key="8">
    <source>
        <dbReference type="Proteomes" id="UP001500902"/>
    </source>
</evidence>
<dbReference type="PANTHER" id="PTHR23513:SF6">
    <property type="entry name" value="MAJOR FACILITATOR SUPERFAMILY ASSOCIATED DOMAIN-CONTAINING PROTEIN"/>
    <property type="match status" value="1"/>
</dbReference>
<comment type="caution">
    <text evidence="7">The sequence shown here is derived from an EMBL/GenBank/DDBJ whole genome shotgun (WGS) entry which is preliminary data.</text>
</comment>
<dbReference type="SUPFAM" id="SSF103473">
    <property type="entry name" value="MFS general substrate transporter"/>
    <property type="match status" value="1"/>
</dbReference>
<keyword evidence="5 6" id="KW-0472">Membrane</keyword>